<evidence type="ECO:0000256" key="1">
    <source>
        <dbReference type="SAM" id="MobiDB-lite"/>
    </source>
</evidence>
<comment type="caution">
    <text evidence="2">The sequence shown here is derived from an EMBL/GenBank/DDBJ whole genome shotgun (WGS) entry which is preliminary data.</text>
</comment>
<accession>A0A553HXS2</accession>
<dbReference type="GO" id="GO:0006261">
    <property type="term" value="P:DNA-templated DNA replication"/>
    <property type="evidence" value="ECO:0007669"/>
    <property type="project" value="TreeGrafter"/>
</dbReference>
<dbReference type="EMBL" id="VFLP01000034">
    <property type="protein sequence ID" value="TRX92736.1"/>
    <property type="molecule type" value="Genomic_DNA"/>
</dbReference>
<evidence type="ECO:0000313" key="2">
    <source>
        <dbReference type="EMBL" id="TRX92736.1"/>
    </source>
</evidence>
<dbReference type="InterPro" id="IPR007218">
    <property type="entry name" value="DNA_pol_delta_4"/>
</dbReference>
<organism evidence="2 3">
    <name type="scientific">Xylaria flabelliformis</name>
    <dbReference type="NCBI Taxonomy" id="2512241"/>
    <lineage>
        <taxon>Eukaryota</taxon>
        <taxon>Fungi</taxon>
        <taxon>Dikarya</taxon>
        <taxon>Ascomycota</taxon>
        <taxon>Pezizomycotina</taxon>
        <taxon>Sordariomycetes</taxon>
        <taxon>Xylariomycetidae</taxon>
        <taxon>Xylariales</taxon>
        <taxon>Xylariaceae</taxon>
        <taxon>Xylaria</taxon>
    </lineage>
</organism>
<reference evidence="3" key="1">
    <citation type="submission" date="2019-06" db="EMBL/GenBank/DDBJ databases">
        <title>Draft genome sequence of the griseofulvin-producing fungus Xylaria cubensis strain G536.</title>
        <authorList>
            <person name="Mead M.E."/>
            <person name="Raja H.A."/>
            <person name="Steenwyk J.L."/>
            <person name="Knowles S.L."/>
            <person name="Oberlies N.H."/>
            <person name="Rokas A."/>
        </authorList>
    </citation>
    <scope>NUCLEOTIDE SEQUENCE [LARGE SCALE GENOMIC DNA]</scope>
    <source>
        <strain evidence="3">G536</strain>
    </source>
</reference>
<dbReference type="OrthoDB" id="337486at2759"/>
<dbReference type="AlphaFoldDB" id="A0A553HXS2"/>
<name>A0A553HXS2_9PEZI</name>
<keyword evidence="3" id="KW-1185">Reference proteome</keyword>
<dbReference type="Proteomes" id="UP000319160">
    <property type="component" value="Unassembled WGS sequence"/>
</dbReference>
<feature type="compositionally biased region" description="Basic and acidic residues" evidence="1">
    <location>
        <begin position="55"/>
        <end position="89"/>
    </location>
</feature>
<gene>
    <name evidence="2" type="ORF">FHL15_006410</name>
</gene>
<dbReference type="PANTHER" id="PTHR14303">
    <property type="entry name" value="DNA POLYMERASE DELTA SUBUNIT 4"/>
    <property type="match status" value="1"/>
</dbReference>
<feature type="region of interest" description="Disordered" evidence="1">
    <location>
        <begin position="1"/>
        <end position="89"/>
    </location>
</feature>
<dbReference type="GO" id="GO:0000731">
    <property type="term" value="P:DNA synthesis involved in DNA repair"/>
    <property type="evidence" value="ECO:0007669"/>
    <property type="project" value="InterPro"/>
</dbReference>
<dbReference type="GO" id="GO:0003887">
    <property type="term" value="F:DNA-directed DNA polymerase activity"/>
    <property type="evidence" value="ECO:0007669"/>
    <property type="project" value="TreeGrafter"/>
</dbReference>
<evidence type="ECO:0008006" key="4">
    <source>
        <dbReference type="Google" id="ProtNLM"/>
    </source>
</evidence>
<evidence type="ECO:0000313" key="3">
    <source>
        <dbReference type="Proteomes" id="UP000319160"/>
    </source>
</evidence>
<dbReference type="GO" id="GO:0043625">
    <property type="term" value="C:delta DNA polymerase complex"/>
    <property type="evidence" value="ECO:0007669"/>
    <property type="project" value="TreeGrafter"/>
</dbReference>
<sequence>MPTTRRSSGGARSSGKQSTLSFNHRVTKPTAKSAKSLLSEPAKSPLAKHVINAEPDVKDVDVEEKKVQAEAPKQVEPEPEPEPEKTEAELRADKITDRQISQYWRNIESERRTKRLHQQDLSLAEKILRYWDVSSQYGPCVGVSRLKRWQRANKLGLNPPVEVLAVLMKEETKGTEGIERAYIDDILNSTAVGAG</sequence>
<protein>
    <recommendedName>
        <fullName evidence="4">DNA polymerase delta subunit 4</fullName>
    </recommendedName>
</protein>
<dbReference type="Pfam" id="PF04081">
    <property type="entry name" value="DNA_pol_delta_4"/>
    <property type="match status" value="1"/>
</dbReference>
<feature type="compositionally biased region" description="Low complexity" evidence="1">
    <location>
        <begin position="1"/>
        <end position="15"/>
    </location>
</feature>
<dbReference type="STRING" id="2512241.A0A553HXS2"/>
<proteinExistence type="predicted"/>
<dbReference type="PANTHER" id="PTHR14303:SF0">
    <property type="entry name" value="DNA POLYMERASE DELTA SUBUNIT 4"/>
    <property type="match status" value="1"/>
</dbReference>